<reference evidence="6 7" key="1">
    <citation type="submission" date="2020-07" db="EMBL/GenBank/DDBJ databases">
        <title>Sequencing the genomes of 1000 actinobacteria strains.</title>
        <authorList>
            <person name="Klenk H.-P."/>
        </authorList>
    </citation>
    <scope>NUCLEOTIDE SEQUENCE [LARGE SCALE GENOMIC DNA]</scope>
    <source>
        <strain evidence="6 7">DSM 26474</strain>
    </source>
</reference>
<dbReference type="Pfam" id="PF17668">
    <property type="entry name" value="Acetyltransf_17"/>
    <property type="match status" value="1"/>
</dbReference>
<gene>
    <name evidence="6" type="ORF">BJ984_001639</name>
</gene>
<feature type="active site" description="Proton acceptor; via carboxylate" evidence="3">
    <location>
        <position position="433"/>
    </location>
</feature>
<feature type="active site" description="Proton donor" evidence="3">
    <location>
        <position position="147"/>
    </location>
</feature>
<comment type="subunit">
    <text evidence="3">Homohexamer; trimer of dimers.</text>
</comment>
<dbReference type="NCBIfam" id="NF002369">
    <property type="entry name" value="PRK01346.1-6"/>
    <property type="match status" value="1"/>
</dbReference>
<sequence>MASHDEYDFRTFPAAVAEDGTPDPASAAWLQAETRGFHDPRKSEKVLARSVERLAADGRRLTGVYARSAPAGALGVEVPVATFAWFPSTLNTGGAEPLDVHLVSNVTVRPTHRRRGLLRSMMTADLEQAVTDGYALAGLTASEAGIYRRFGFGEASWVRHVTVTTDSRFRMVAEPRGRCELIEAASLRTIGPEVFARFHAGHPGSIDRHAKYWDRATGLADDKGEPDDAVHAAVHYDESGAVDGYVAYRFQGWEKEPYTLGIVDLVAADDEAYLGLWDFLGAVDLVERIEWEFAPMDDPLPFALTDSRLVKTTFVEDWLWLRVLDVERAFAARGYANDGEAVLDVTDPLGYAAGVFRLRVTGGVGSVVRVDRSDSMTPDVVVDAAALGSLYLGGVDPRVLAAAGRLSERAPGGLQRLRALLAPVAPVYGITHF</sequence>
<name>A0A852SNQ0_9MICO</name>
<accession>A0A852SNQ0</accession>
<feature type="binding site" evidence="3">
    <location>
        <begin position="106"/>
        <end position="108"/>
    </location>
    <ligand>
        <name>acetyl-CoA</name>
        <dbReference type="ChEBI" id="CHEBI:57288"/>
    </ligand>
</feature>
<dbReference type="Gene3D" id="3.30.1050.10">
    <property type="entry name" value="SCP2 sterol-binding domain"/>
    <property type="match status" value="1"/>
</dbReference>
<keyword evidence="1 3" id="KW-0808">Transferase</keyword>
<dbReference type="Proteomes" id="UP000549913">
    <property type="component" value="Unassembled WGS sequence"/>
</dbReference>
<dbReference type="PANTHER" id="PTHR37817">
    <property type="entry name" value="N-ACETYLTRANSFERASE EIS"/>
    <property type="match status" value="1"/>
</dbReference>
<dbReference type="Gene3D" id="3.40.630.30">
    <property type="match status" value="2"/>
</dbReference>
<keyword evidence="2 3" id="KW-0012">Acyltransferase</keyword>
<dbReference type="InterPro" id="IPR036527">
    <property type="entry name" value="SCP2_sterol-bd_dom_sf"/>
</dbReference>
<evidence type="ECO:0000259" key="5">
    <source>
        <dbReference type="Pfam" id="PF17668"/>
    </source>
</evidence>
<feature type="domain" description="Eis-like acetyltransferase" evidence="5">
    <location>
        <begin position="204"/>
        <end position="322"/>
    </location>
</feature>
<dbReference type="InterPro" id="IPR025559">
    <property type="entry name" value="Eis_dom"/>
</dbReference>
<keyword evidence="7" id="KW-1185">Reference proteome</keyword>
<evidence type="ECO:0000256" key="3">
    <source>
        <dbReference type="HAMAP-Rule" id="MF_01812"/>
    </source>
</evidence>
<dbReference type="RefSeq" id="WP_179547596.1">
    <property type="nucleotide sequence ID" value="NZ_BSEW01000001.1"/>
</dbReference>
<evidence type="ECO:0000259" key="4">
    <source>
        <dbReference type="Pfam" id="PF13530"/>
    </source>
</evidence>
<dbReference type="EMBL" id="JACCBM010000001">
    <property type="protein sequence ID" value="NYD70481.1"/>
    <property type="molecule type" value="Genomic_DNA"/>
</dbReference>
<comment type="similarity">
    <text evidence="3">Belongs to the acetyltransferase Eis family.</text>
</comment>
<dbReference type="Pfam" id="PF13530">
    <property type="entry name" value="SCP2_2"/>
    <property type="match status" value="1"/>
</dbReference>
<dbReference type="HAMAP" id="MF_01812">
    <property type="entry name" value="Eis"/>
    <property type="match status" value="1"/>
</dbReference>
<feature type="binding site" evidence="3">
    <location>
        <begin position="142"/>
        <end position="143"/>
    </location>
    <ligand>
        <name>acetyl-CoA</name>
        <dbReference type="ChEBI" id="CHEBI:57288"/>
    </ligand>
</feature>
<dbReference type="GO" id="GO:0034069">
    <property type="term" value="F:aminoglycoside N-acetyltransferase activity"/>
    <property type="evidence" value="ECO:0007669"/>
    <property type="project" value="TreeGrafter"/>
</dbReference>
<protein>
    <submittedName>
        <fullName evidence="6">Putative acetyltransferase</fullName>
    </submittedName>
</protein>
<dbReference type="InterPro" id="IPR022902">
    <property type="entry name" value="NAcTrfase_Eis"/>
</dbReference>
<dbReference type="GO" id="GO:0030649">
    <property type="term" value="P:aminoglycoside antibiotic catabolic process"/>
    <property type="evidence" value="ECO:0007669"/>
    <property type="project" value="TreeGrafter"/>
</dbReference>
<dbReference type="InterPro" id="IPR041380">
    <property type="entry name" value="Acetyltransf_17"/>
</dbReference>
<evidence type="ECO:0000256" key="1">
    <source>
        <dbReference type="ARBA" id="ARBA00022679"/>
    </source>
</evidence>
<evidence type="ECO:0000313" key="7">
    <source>
        <dbReference type="Proteomes" id="UP000549913"/>
    </source>
</evidence>
<dbReference type="InterPro" id="IPR016181">
    <property type="entry name" value="Acyl_CoA_acyltransferase"/>
</dbReference>
<dbReference type="SUPFAM" id="SSF55729">
    <property type="entry name" value="Acyl-CoA N-acyltransferases (Nat)"/>
    <property type="match status" value="1"/>
</dbReference>
<organism evidence="6 7">
    <name type="scientific">Herbiconiux flava</name>
    <dbReference type="NCBI Taxonomy" id="881268"/>
    <lineage>
        <taxon>Bacteria</taxon>
        <taxon>Bacillati</taxon>
        <taxon>Actinomycetota</taxon>
        <taxon>Actinomycetes</taxon>
        <taxon>Micrococcales</taxon>
        <taxon>Microbacteriaceae</taxon>
        <taxon>Herbiconiux</taxon>
    </lineage>
</organism>
<dbReference type="Pfam" id="PF13527">
    <property type="entry name" value="Acetyltransf_9"/>
    <property type="match status" value="1"/>
</dbReference>
<dbReference type="AlphaFoldDB" id="A0A852SNQ0"/>
<evidence type="ECO:0000256" key="2">
    <source>
        <dbReference type="ARBA" id="ARBA00023315"/>
    </source>
</evidence>
<dbReference type="InterPro" id="IPR051554">
    <property type="entry name" value="Acetyltransferase_Eis"/>
</dbReference>
<comment type="caution">
    <text evidence="6">The sequence shown here is derived from an EMBL/GenBank/DDBJ whole genome shotgun (WGS) entry which is preliminary data.</text>
</comment>
<feature type="binding site" evidence="3">
    <location>
        <begin position="114"/>
        <end position="119"/>
    </location>
    <ligand>
        <name>acetyl-CoA</name>
        <dbReference type="ChEBI" id="CHEBI:57288"/>
    </ligand>
</feature>
<dbReference type="SUPFAM" id="SSF55718">
    <property type="entry name" value="SCP-like"/>
    <property type="match status" value="1"/>
</dbReference>
<evidence type="ECO:0000313" key="6">
    <source>
        <dbReference type="EMBL" id="NYD70481.1"/>
    </source>
</evidence>
<dbReference type="PANTHER" id="PTHR37817:SF1">
    <property type="entry name" value="N-ACETYLTRANSFERASE EIS"/>
    <property type="match status" value="1"/>
</dbReference>
<feature type="domain" description="Enhanced intracellular survival protein" evidence="4">
    <location>
        <begin position="326"/>
        <end position="427"/>
    </location>
</feature>
<proteinExistence type="inferred from homology"/>